<keyword evidence="3" id="KW-1185">Reference proteome</keyword>
<accession>A0ABT0N9N7</accession>
<keyword evidence="1" id="KW-0732">Signal</keyword>
<gene>
    <name evidence="2" type="ORF">L2725_12390</name>
</gene>
<feature type="chain" id="PRO_5047017973" evidence="1">
    <location>
        <begin position="20"/>
        <end position="180"/>
    </location>
</feature>
<evidence type="ECO:0000256" key="1">
    <source>
        <dbReference type="SAM" id="SignalP"/>
    </source>
</evidence>
<sequence length="180" mass="20244">MATRALILAGILATGSVMAADEKVENPVTQDGVVKITWQNPDKYSDIESTAERQSRFEQRAFDSMTENLAKLAGKVLTHGEQMQMTVTNVDLAGDVRPTFGASASDIRVLKDIYPPKITFSYQITKGQQVIMSGQEELRDLNYLGGIQPRRQESFMYENQMLKHWFNKTITPRMEGTPPK</sequence>
<evidence type="ECO:0000313" key="3">
    <source>
        <dbReference type="Proteomes" id="UP001202831"/>
    </source>
</evidence>
<dbReference type="RefSeq" id="WP_249249245.1">
    <property type="nucleotide sequence ID" value="NZ_JAKIKT010000004.1"/>
</dbReference>
<dbReference type="EMBL" id="JAKIKT010000004">
    <property type="protein sequence ID" value="MCL2914566.1"/>
    <property type="molecule type" value="Genomic_DNA"/>
</dbReference>
<name>A0ABT0N9N7_9GAMM</name>
<comment type="caution">
    <text evidence="2">The sequence shown here is derived from an EMBL/GenBank/DDBJ whole genome shotgun (WGS) entry which is preliminary data.</text>
</comment>
<dbReference type="Proteomes" id="UP001202831">
    <property type="component" value="Unassembled WGS sequence"/>
</dbReference>
<feature type="signal peptide" evidence="1">
    <location>
        <begin position="1"/>
        <end position="19"/>
    </location>
</feature>
<proteinExistence type="predicted"/>
<evidence type="ECO:0000313" key="2">
    <source>
        <dbReference type="EMBL" id="MCL2914566.1"/>
    </source>
</evidence>
<organism evidence="2 3">
    <name type="scientific">Shewanella corallii</name>
    <dbReference type="NCBI Taxonomy" id="560080"/>
    <lineage>
        <taxon>Bacteria</taxon>
        <taxon>Pseudomonadati</taxon>
        <taxon>Pseudomonadota</taxon>
        <taxon>Gammaproteobacteria</taxon>
        <taxon>Alteromonadales</taxon>
        <taxon>Shewanellaceae</taxon>
        <taxon>Shewanella</taxon>
    </lineage>
</organism>
<protein>
    <submittedName>
        <fullName evidence="2">DUF3016 domain-containing protein</fullName>
    </submittedName>
</protein>
<reference evidence="2 3" key="1">
    <citation type="submission" date="2022-01" db="EMBL/GenBank/DDBJ databases">
        <title>Whole genome-based taxonomy of the Shewanellaceae.</title>
        <authorList>
            <person name="Martin-Rodriguez A.J."/>
        </authorList>
    </citation>
    <scope>NUCLEOTIDE SEQUENCE [LARGE SCALE GENOMIC DNA]</scope>
    <source>
        <strain evidence="2 3">DSM 21332</strain>
    </source>
</reference>
<dbReference type="InterPro" id="IPR021557">
    <property type="entry name" value="DUF3016"/>
</dbReference>
<dbReference type="Pfam" id="PF11454">
    <property type="entry name" value="DUF3016"/>
    <property type="match status" value="1"/>
</dbReference>